<sequence>MIAIVTAVSLEGAMQGDRLRLQSVVEGARRAVSRVEVVDLKPKVKTPWLSVATTLAHGEAPYMAWYQWHWQAVQCSDIPEIVIGFQLRAAQPTLECPARYRILDLTDSLGLYRNNLSTISESRRKRWMLRGIEGAEIRWSHRFDEVWVSTIRDQQWLALMGLSARVIENAVSQKKLLTPGNLRHLLFVANLEYLPNRVGLSRFLKTAWPTLYRHDYQLTVVGKGSEDIQDPGVTGMGYVPSVEPYYVEAGIVISPVPVGAGSQNKILEAMGYGRPVVVAAEALKGLTPRQREAAIPVTSASDWLPSLESLQDAKRYQRAVTDGFQAVPVAGDAVASRLFRLLHQ</sequence>
<proteinExistence type="predicted"/>
<evidence type="ECO:0000313" key="2">
    <source>
        <dbReference type="Proteomes" id="UP000242972"/>
    </source>
</evidence>
<gene>
    <name evidence="1" type="ORF">C7B46_09840</name>
</gene>
<dbReference type="Gene3D" id="3.40.50.2000">
    <property type="entry name" value="Glycogen Phosphorylase B"/>
    <property type="match status" value="1"/>
</dbReference>
<keyword evidence="1" id="KW-0808">Transferase</keyword>
<dbReference type="Proteomes" id="UP000242972">
    <property type="component" value="Unassembled WGS sequence"/>
</dbReference>
<dbReference type="GO" id="GO:0016740">
    <property type="term" value="F:transferase activity"/>
    <property type="evidence" value="ECO:0007669"/>
    <property type="project" value="UniProtKB-KW"/>
</dbReference>
<reference evidence="1 2" key="1">
    <citation type="journal article" date="2014" name="BMC Genomics">
        <title>Comparison of environmental and isolate Sulfobacillus genomes reveals diverse carbon, sulfur, nitrogen, and hydrogen metabolisms.</title>
        <authorList>
            <person name="Justice N.B."/>
            <person name="Norman A."/>
            <person name="Brown C.T."/>
            <person name="Singh A."/>
            <person name="Thomas B.C."/>
            <person name="Banfield J.F."/>
        </authorList>
    </citation>
    <scope>NUCLEOTIDE SEQUENCE [LARGE SCALE GENOMIC DNA]</scope>
    <source>
        <strain evidence="1">AMDSBA4</strain>
    </source>
</reference>
<dbReference type="AlphaFoldDB" id="A0A2T2XG18"/>
<comment type="caution">
    <text evidence="1">The sequence shown here is derived from an EMBL/GenBank/DDBJ whole genome shotgun (WGS) entry which is preliminary data.</text>
</comment>
<evidence type="ECO:0000313" key="1">
    <source>
        <dbReference type="EMBL" id="PSR33454.1"/>
    </source>
</evidence>
<accession>A0A2T2XG18</accession>
<dbReference type="EMBL" id="PXYW01000020">
    <property type="protein sequence ID" value="PSR33454.1"/>
    <property type="molecule type" value="Genomic_DNA"/>
</dbReference>
<dbReference type="Pfam" id="PF13692">
    <property type="entry name" value="Glyco_trans_1_4"/>
    <property type="match status" value="1"/>
</dbReference>
<name>A0A2T2XG18_9FIRM</name>
<protein>
    <submittedName>
        <fullName evidence="1">Glycosyltransferase</fullName>
    </submittedName>
</protein>
<organism evidence="1 2">
    <name type="scientific">Sulfobacillus benefaciens</name>
    <dbReference type="NCBI Taxonomy" id="453960"/>
    <lineage>
        <taxon>Bacteria</taxon>
        <taxon>Bacillati</taxon>
        <taxon>Bacillota</taxon>
        <taxon>Clostridia</taxon>
        <taxon>Eubacteriales</taxon>
        <taxon>Clostridiales Family XVII. Incertae Sedis</taxon>
        <taxon>Sulfobacillus</taxon>
    </lineage>
</organism>
<dbReference type="SUPFAM" id="SSF53756">
    <property type="entry name" value="UDP-Glycosyltransferase/glycogen phosphorylase"/>
    <property type="match status" value="1"/>
</dbReference>